<evidence type="ECO:0000259" key="6">
    <source>
        <dbReference type="PROSITE" id="PS51469"/>
    </source>
</evidence>
<evidence type="ECO:0000256" key="2">
    <source>
        <dbReference type="ARBA" id="ARBA00022692"/>
    </source>
</evidence>
<keyword evidence="4" id="KW-0472">Membrane</keyword>
<evidence type="ECO:0000256" key="1">
    <source>
        <dbReference type="ARBA" id="ARBA00004370"/>
    </source>
</evidence>
<accession>A0A2G9V4X6</accession>
<protein>
    <submittedName>
        <fullName evidence="7">Sad1 / UNC-like protein</fullName>
    </submittedName>
</protein>
<dbReference type="GO" id="GO:0043495">
    <property type="term" value="F:protein-membrane adaptor activity"/>
    <property type="evidence" value="ECO:0007669"/>
    <property type="project" value="TreeGrafter"/>
</dbReference>
<dbReference type="PANTHER" id="PTHR12911:SF8">
    <property type="entry name" value="KLAROID PROTEIN-RELATED"/>
    <property type="match status" value="1"/>
</dbReference>
<dbReference type="InterPro" id="IPR012919">
    <property type="entry name" value="SUN_dom"/>
</dbReference>
<comment type="subcellular location">
    <subcellularLocation>
        <location evidence="1">Membrane</location>
    </subcellularLocation>
</comment>
<dbReference type="PROSITE" id="PS51469">
    <property type="entry name" value="SUN"/>
    <property type="match status" value="1"/>
</dbReference>
<feature type="compositionally biased region" description="Polar residues" evidence="5">
    <location>
        <begin position="230"/>
        <end position="245"/>
    </location>
</feature>
<feature type="compositionally biased region" description="Acidic residues" evidence="5">
    <location>
        <begin position="250"/>
        <end position="265"/>
    </location>
</feature>
<dbReference type="InterPro" id="IPR045119">
    <property type="entry name" value="SUN1-5"/>
</dbReference>
<proteinExistence type="predicted"/>
<gene>
    <name evidence="7" type="ORF">TELCIR_00325</name>
</gene>
<feature type="region of interest" description="Disordered" evidence="5">
    <location>
        <begin position="227"/>
        <end position="277"/>
    </location>
</feature>
<evidence type="ECO:0000256" key="4">
    <source>
        <dbReference type="ARBA" id="ARBA00023136"/>
    </source>
</evidence>
<dbReference type="Proteomes" id="UP000230423">
    <property type="component" value="Unassembled WGS sequence"/>
</dbReference>
<name>A0A2G9V4X6_TELCI</name>
<evidence type="ECO:0000256" key="5">
    <source>
        <dbReference type="SAM" id="MobiDB-lite"/>
    </source>
</evidence>
<dbReference type="GO" id="GO:0034993">
    <property type="term" value="C:meiotic nuclear membrane microtubule tethering complex"/>
    <property type="evidence" value="ECO:0007669"/>
    <property type="project" value="TreeGrafter"/>
</dbReference>
<organism evidence="7 8">
    <name type="scientific">Teladorsagia circumcincta</name>
    <name type="common">Brown stomach worm</name>
    <name type="synonym">Ostertagia circumcincta</name>
    <dbReference type="NCBI Taxonomy" id="45464"/>
    <lineage>
        <taxon>Eukaryota</taxon>
        <taxon>Metazoa</taxon>
        <taxon>Ecdysozoa</taxon>
        <taxon>Nematoda</taxon>
        <taxon>Chromadorea</taxon>
        <taxon>Rhabditida</taxon>
        <taxon>Rhabditina</taxon>
        <taxon>Rhabditomorpha</taxon>
        <taxon>Strongyloidea</taxon>
        <taxon>Trichostrongylidae</taxon>
        <taxon>Teladorsagia</taxon>
    </lineage>
</organism>
<dbReference type="EMBL" id="KZ344993">
    <property type="protein sequence ID" value="PIO77563.1"/>
    <property type="molecule type" value="Genomic_DNA"/>
</dbReference>
<dbReference type="FunFam" id="2.60.120.260:FF:000199">
    <property type="entry name" value="CRE-UNC-84 protein"/>
    <property type="match status" value="1"/>
</dbReference>
<dbReference type="AlphaFoldDB" id="A0A2G9V4X6"/>
<keyword evidence="8" id="KW-1185">Reference proteome</keyword>
<sequence>MSSAASLPSLEEMYRRRPSFDRPPIRALDSPRLTAEEADQLTSPFLQAYNPDKPPAWEVPNMINNNLLSIASPEYDPYHFSAPSLLRKTWQAGSSAVWFLISSVFWLLHSVTVRPVKAVGMLIYDCVDWTVYKASRIGEWISGSAYKRRDYKLNRAYAGSPSTIQMISMLMWKFLYFLGRVVRAPVDLVSGSFRSFYLALSRMYHAVLAKKSRQVIRENAMKKTYEPSHLSFQSSSKYNPSSKYQNTREEEYDSDFIDDEEEEPEGPVPTRGHSPEYHQRQYYLRSRAMHADDSEDDTPRMRKNVRFDMASSVRDLTSFVIDFFANTGHNTYGKLPSVRAKMDQDLKIKLEKELKALTASYEQKLSNLKVEKHRTDIDYAHLESLIRSAIYEYDSDKTGMFDFALESAGASIISTRCSENYDTYTRLEKIWNIPLWYSSYGPRTVIQRNSKTLFPGECWSFKGPVGYITIGLSHPINVTIVSYEHIGAHQAPGGERPSAPKTFKIWAYKSESDMSSRVLLGDFMYDIKGSPLQFFVIKTQPDYPVQIIEMEVTSNYGAEYTSLYRLRVHGSLYKPGQE</sequence>
<dbReference type="PANTHER" id="PTHR12911">
    <property type="entry name" value="SAD1/UNC-84-LIKE PROTEIN-RELATED"/>
    <property type="match status" value="1"/>
</dbReference>
<keyword evidence="3" id="KW-1133">Transmembrane helix</keyword>
<keyword evidence="2" id="KW-0812">Transmembrane</keyword>
<evidence type="ECO:0000256" key="3">
    <source>
        <dbReference type="ARBA" id="ARBA00022989"/>
    </source>
</evidence>
<evidence type="ECO:0000313" key="8">
    <source>
        <dbReference type="Proteomes" id="UP000230423"/>
    </source>
</evidence>
<dbReference type="Pfam" id="PF07738">
    <property type="entry name" value="Sad1_UNC"/>
    <property type="match status" value="1"/>
</dbReference>
<reference evidence="7 8" key="1">
    <citation type="submission" date="2015-09" db="EMBL/GenBank/DDBJ databases">
        <title>Draft genome of the parasitic nematode Teladorsagia circumcincta isolate WARC Sus (inbred).</title>
        <authorList>
            <person name="Mitreva M."/>
        </authorList>
    </citation>
    <scope>NUCLEOTIDE SEQUENCE [LARGE SCALE GENOMIC DNA]</scope>
    <source>
        <strain evidence="7 8">S</strain>
    </source>
</reference>
<feature type="domain" description="SUN" evidence="6">
    <location>
        <begin position="409"/>
        <end position="573"/>
    </location>
</feature>
<dbReference type="Gene3D" id="2.60.120.260">
    <property type="entry name" value="Galactose-binding domain-like"/>
    <property type="match status" value="1"/>
</dbReference>
<dbReference type="OrthoDB" id="342281at2759"/>
<evidence type="ECO:0000313" key="7">
    <source>
        <dbReference type="EMBL" id="PIO77563.1"/>
    </source>
</evidence>